<dbReference type="EMBL" id="JARJCW010000079">
    <property type="protein sequence ID" value="KAJ7197168.1"/>
    <property type="molecule type" value="Genomic_DNA"/>
</dbReference>
<comment type="caution">
    <text evidence="5">The sequence shown here is derived from an EMBL/GenBank/DDBJ whole genome shotgun (WGS) entry which is preliminary data.</text>
</comment>
<dbReference type="SUPFAM" id="SSF56801">
    <property type="entry name" value="Acetyl-CoA synthetase-like"/>
    <property type="match status" value="1"/>
</dbReference>
<keyword evidence="6" id="KW-1185">Reference proteome</keyword>
<sequence>MSAHLADPSRPLPEKLPYDQQSVPIPGTKRPGQTALWGLLEPTEYIIQTLPDIFNRGLSKGKDRPFLGRRPIVSKNPLKFANHYEWETYGQVDIRRRHIGSALVHLFKTGAIGGGDFETVGLWSINRPEWQIIDIALQTYKKVGVSLYDTLGKDSVVNHAHLTIIFATVEHVSQLLKMAPRMPHLKIIVSIDPLSPEMSKVLTEWGQTYNIVVKDIYEIEALGQANLTEPIPVVPLDIASICVVLTHRAFCCSVVTNLFGTELTTEGSMISYLPLAHIFERSNEMCCIALGGRIGFYSGDPLRLIEDCQCLKPEFFPGVPRVLNRVYQAAMAAADVPGIRGNIFRKAYQAKLEKFRATGDNTHFFWDKLVFRKIQAVLGGKIRLIASGSAPISRDVIDFLNIAFGCYICEVWPGDPFSKGTVGPPQAGNLFKLIDVPAMGYTSDLPNPRGELCILGTNCLTSYYKDEEKTNETVDKEGWVHTGDIAEIDSCGRFTIIDRVKNIMKLAQGEYVALEKIENTYSVCPVVAQIYVHGDSLQSFLVGIIVADPEALAGIVTKLYGKTVAPTAMDDLRAACADQRVVQHILGLLTAEGDRNGLKGFEGVKRIHVSLDPFSVDDETLTPTLKVRRKNAYIKYKKELDGLYALGEPKGKL</sequence>
<accession>A0AAD6Y557</accession>
<evidence type="ECO:0000256" key="1">
    <source>
        <dbReference type="ARBA" id="ARBA00022741"/>
    </source>
</evidence>
<name>A0AAD6Y557_9AGAR</name>
<evidence type="ECO:0000256" key="3">
    <source>
        <dbReference type="SAM" id="MobiDB-lite"/>
    </source>
</evidence>
<evidence type="ECO:0000313" key="6">
    <source>
        <dbReference type="Proteomes" id="UP001219525"/>
    </source>
</evidence>
<reference evidence="5" key="1">
    <citation type="submission" date="2023-03" db="EMBL/GenBank/DDBJ databases">
        <title>Massive genome expansion in bonnet fungi (Mycena s.s.) driven by repeated elements and novel gene families across ecological guilds.</title>
        <authorList>
            <consortium name="Lawrence Berkeley National Laboratory"/>
            <person name="Harder C.B."/>
            <person name="Miyauchi S."/>
            <person name="Viragh M."/>
            <person name="Kuo A."/>
            <person name="Thoen E."/>
            <person name="Andreopoulos B."/>
            <person name="Lu D."/>
            <person name="Skrede I."/>
            <person name="Drula E."/>
            <person name="Henrissat B."/>
            <person name="Morin E."/>
            <person name="Kohler A."/>
            <person name="Barry K."/>
            <person name="LaButti K."/>
            <person name="Morin E."/>
            <person name="Salamov A."/>
            <person name="Lipzen A."/>
            <person name="Mereny Z."/>
            <person name="Hegedus B."/>
            <person name="Baldrian P."/>
            <person name="Stursova M."/>
            <person name="Weitz H."/>
            <person name="Taylor A."/>
            <person name="Grigoriev I.V."/>
            <person name="Nagy L.G."/>
            <person name="Martin F."/>
            <person name="Kauserud H."/>
        </authorList>
    </citation>
    <scope>NUCLEOTIDE SEQUENCE</scope>
    <source>
        <strain evidence="5">9144</strain>
    </source>
</reference>
<dbReference type="GO" id="GO:0004467">
    <property type="term" value="F:long-chain fatty acid-CoA ligase activity"/>
    <property type="evidence" value="ECO:0007669"/>
    <property type="project" value="TreeGrafter"/>
</dbReference>
<protein>
    <recommendedName>
        <fullName evidence="4">AMP-dependent synthetase/ligase domain-containing protein</fullName>
    </recommendedName>
</protein>
<dbReference type="Gene3D" id="3.40.50.12780">
    <property type="entry name" value="N-terminal domain of ligase-like"/>
    <property type="match status" value="1"/>
</dbReference>
<dbReference type="Pfam" id="PF00501">
    <property type="entry name" value="AMP-binding"/>
    <property type="match status" value="1"/>
</dbReference>
<dbReference type="InterPro" id="IPR042099">
    <property type="entry name" value="ANL_N_sf"/>
</dbReference>
<dbReference type="GO" id="GO:0005524">
    <property type="term" value="F:ATP binding"/>
    <property type="evidence" value="ECO:0007669"/>
    <property type="project" value="UniProtKB-KW"/>
</dbReference>
<feature type="region of interest" description="Disordered" evidence="3">
    <location>
        <begin position="1"/>
        <end position="29"/>
    </location>
</feature>
<evidence type="ECO:0000259" key="4">
    <source>
        <dbReference type="Pfam" id="PF00501"/>
    </source>
</evidence>
<dbReference type="GO" id="GO:0005783">
    <property type="term" value="C:endoplasmic reticulum"/>
    <property type="evidence" value="ECO:0007669"/>
    <property type="project" value="TreeGrafter"/>
</dbReference>
<proteinExistence type="predicted"/>
<evidence type="ECO:0000256" key="2">
    <source>
        <dbReference type="ARBA" id="ARBA00022840"/>
    </source>
</evidence>
<dbReference type="AlphaFoldDB" id="A0AAD6Y557"/>
<dbReference type="PANTHER" id="PTHR43272:SF33">
    <property type="entry name" value="AMP-BINDING DOMAIN-CONTAINING PROTEIN-RELATED"/>
    <property type="match status" value="1"/>
</dbReference>
<dbReference type="GO" id="GO:0016020">
    <property type="term" value="C:membrane"/>
    <property type="evidence" value="ECO:0007669"/>
    <property type="project" value="TreeGrafter"/>
</dbReference>
<dbReference type="PANTHER" id="PTHR43272">
    <property type="entry name" value="LONG-CHAIN-FATTY-ACID--COA LIGASE"/>
    <property type="match status" value="1"/>
</dbReference>
<dbReference type="InterPro" id="IPR000873">
    <property type="entry name" value="AMP-dep_synth/lig_dom"/>
</dbReference>
<gene>
    <name evidence="5" type="ORF">GGX14DRAFT_471629</name>
</gene>
<evidence type="ECO:0000313" key="5">
    <source>
        <dbReference type="EMBL" id="KAJ7197168.1"/>
    </source>
</evidence>
<dbReference type="Proteomes" id="UP001219525">
    <property type="component" value="Unassembled WGS sequence"/>
</dbReference>
<organism evidence="5 6">
    <name type="scientific">Mycena pura</name>
    <dbReference type="NCBI Taxonomy" id="153505"/>
    <lineage>
        <taxon>Eukaryota</taxon>
        <taxon>Fungi</taxon>
        <taxon>Dikarya</taxon>
        <taxon>Basidiomycota</taxon>
        <taxon>Agaricomycotina</taxon>
        <taxon>Agaricomycetes</taxon>
        <taxon>Agaricomycetidae</taxon>
        <taxon>Agaricales</taxon>
        <taxon>Marasmiineae</taxon>
        <taxon>Mycenaceae</taxon>
        <taxon>Mycena</taxon>
    </lineage>
</organism>
<keyword evidence="2" id="KW-0067">ATP-binding</keyword>
<feature type="domain" description="AMP-dependent synthetase/ligase" evidence="4">
    <location>
        <begin position="82"/>
        <end position="464"/>
    </location>
</feature>
<keyword evidence="1" id="KW-0547">Nucleotide-binding</keyword>